<feature type="compositionally biased region" description="Low complexity" evidence="1">
    <location>
        <begin position="101"/>
        <end position="117"/>
    </location>
</feature>
<reference evidence="4" key="1">
    <citation type="submission" date="2020-06" db="EMBL/GenBank/DDBJ databases">
        <title>REHAB project genomes.</title>
        <authorList>
            <person name="Shaw L.P."/>
        </authorList>
    </citation>
    <scope>NUCLEOTIDE SEQUENCE [LARGE SCALE GENOMIC DNA]</scope>
    <source>
        <strain evidence="4">RHBSTW-00938</strain>
        <plasmid evidence="4">prhbstw-00938_2</plasmid>
    </source>
</reference>
<keyword evidence="2" id="KW-1133">Transmembrane helix</keyword>
<geneLocation type="plasmid" evidence="4">
    <name>prhbstw-00938_2</name>
</geneLocation>
<proteinExistence type="predicted"/>
<dbReference type="EMBL" id="CP055905">
    <property type="protein sequence ID" value="QMR42929.1"/>
    <property type="molecule type" value="Genomic_DNA"/>
</dbReference>
<organism evidence="3 4">
    <name type="scientific">Klebsiella aerogenes</name>
    <name type="common">Enterobacter aerogenes</name>
    <dbReference type="NCBI Taxonomy" id="548"/>
    <lineage>
        <taxon>Bacteria</taxon>
        <taxon>Pseudomonadati</taxon>
        <taxon>Pseudomonadota</taxon>
        <taxon>Gammaproteobacteria</taxon>
        <taxon>Enterobacterales</taxon>
        <taxon>Enterobacteriaceae</taxon>
        <taxon>Klebsiella/Raoultella group</taxon>
        <taxon>Klebsiella</taxon>
    </lineage>
</organism>
<dbReference type="AlphaFoldDB" id="A0AAP9R2M3"/>
<keyword evidence="2" id="KW-0812">Transmembrane</keyword>
<feature type="region of interest" description="Disordered" evidence="1">
    <location>
        <begin position="90"/>
        <end position="124"/>
    </location>
</feature>
<dbReference type="RefSeq" id="WP_182015701.1">
    <property type="nucleotide sequence ID" value="NZ_CP055905.1"/>
</dbReference>
<sequence>MSNHYEQAYTRGVRAAGIWKRLKHTVASWDQRGAAWAKNHNIPVWIGRVPLVAAILISLTGLIAGGFIVAFIVAFIWAMAFILQNVDLNSIDDDSKPTGPGYRYGQDGYGYYSGSDDITSERID</sequence>
<evidence type="ECO:0000256" key="2">
    <source>
        <dbReference type="SAM" id="Phobius"/>
    </source>
</evidence>
<gene>
    <name evidence="3" type="ORF">HV331_25805</name>
</gene>
<keyword evidence="3" id="KW-0614">Plasmid</keyword>
<evidence type="ECO:0000313" key="3">
    <source>
        <dbReference type="EMBL" id="QMR42929.1"/>
    </source>
</evidence>
<evidence type="ECO:0000256" key="1">
    <source>
        <dbReference type="SAM" id="MobiDB-lite"/>
    </source>
</evidence>
<feature type="transmembrane region" description="Helical" evidence="2">
    <location>
        <begin position="51"/>
        <end position="83"/>
    </location>
</feature>
<name>A0AAP9R2M3_KLEAE</name>
<evidence type="ECO:0000313" key="4">
    <source>
        <dbReference type="Proteomes" id="UP000514462"/>
    </source>
</evidence>
<keyword evidence="2" id="KW-0472">Membrane</keyword>
<protein>
    <recommendedName>
        <fullName evidence="5">DUF3742 family protein</fullName>
    </recommendedName>
</protein>
<accession>A0AAP9R2M3</accession>
<evidence type="ECO:0008006" key="5">
    <source>
        <dbReference type="Google" id="ProtNLM"/>
    </source>
</evidence>
<dbReference type="Proteomes" id="UP000514462">
    <property type="component" value="Plasmid pRHBSTW-00938_2"/>
</dbReference>